<reference evidence="6 7" key="1">
    <citation type="submission" date="2020-08" db="EMBL/GenBank/DDBJ databases">
        <title>Genomic Encyclopedia of Type Strains, Phase IV (KMG-IV): sequencing the most valuable type-strain genomes for metagenomic binning, comparative biology and taxonomic classification.</title>
        <authorList>
            <person name="Goeker M."/>
        </authorList>
    </citation>
    <scope>NUCLEOTIDE SEQUENCE [LARGE SCALE GENOMIC DNA]</scope>
    <source>
        <strain evidence="6 7">DSM 103526</strain>
    </source>
</reference>
<keyword evidence="4 5" id="KW-0472">Membrane</keyword>
<keyword evidence="7" id="KW-1185">Reference proteome</keyword>
<keyword evidence="2 5" id="KW-0812">Transmembrane</keyword>
<dbReference type="Proteomes" id="UP000579281">
    <property type="component" value="Unassembled WGS sequence"/>
</dbReference>
<dbReference type="InterPro" id="IPR006480">
    <property type="entry name" value="Phage_holin_4_1"/>
</dbReference>
<evidence type="ECO:0000256" key="4">
    <source>
        <dbReference type="ARBA" id="ARBA00023136"/>
    </source>
</evidence>
<proteinExistence type="predicted"/>
<dbReference type="AlphaFoldDB" id="A0A841L6Z6"/>
<protein>
    <submittedName>
        <fullName evidence="6">Toxin secretion/phage lysis holin</fullName>
    </submittedName>
</protein>
<keyword evidence="3 5" id="KW-1133">Transmembrane helix</keyword>
<dbReference type="Pfam" id="PF05105">
    <property type="entry name" value="Phage_holin_4_1"/>
    <property type="match status" value="1"/>
</dbReference>
<comment type="subcellular location">
    <subcellularLocation>
        <location evidence="1">Membrane</location>
        <topology evidence="1">Multi-pass membrane protein</topology>
    </subcellularLocation>
</comment>
<feature type="transmembrane region" description="Helical" evidence="5">
    <location>
        <begin position="7"/>
        <end position="25"/>
    </location>
</feature>
<dbReference type="NCBIfam" id="TIGR01593">
    <property type="entry name" value="holin_tox_secr"/>
    <property type="match status" value="1"/>
</dbReference>
<dbReference type="EMBL" id="JACHEN010000034">
    <property type="protein sequence ID" value="MBB6218169.1"/>
    <property type="molecule type" value="Genomic_DNA"/>
</dbReference>
<organism evidence="6 7">
    <name type="scientific">Anaerosolibacter carboniphilus</name>
    <dbReference type="NCBI Taxonomy" id="1417629"/>
    <lineage>
        <taxon>Bacteria</taxon>
        <taxon>Bacillati</taxon>
        <taxon>Bacillota</taxon>
        <taxon>Clostridia</taxon>
        <taxon>Peptostreptococcales</taxon>
        <taxon>Thermotaleaceae</taxon>
        <taxon>Anaerosolibacter</taxon>
    </lineage>
</organism>
<evidence type="ECO:0000313" key="6">
    <source>
        <dbReference type="EMBL" id="MBB6218169.1"/>
    </source>
</evidence>
<evidence type="ECO:0000256" key="3">
    <source>
        <dbReference type="ARBA" id="ARBA00022989"/>
    </source>
</evidence>
<evidence type="ECO:0000313" key="7">
    <source>
        <dbReference type="Proteomes" id="UP000579281"/>
    </source>
</evidence>
<accession>A0A841L6Z6</accession>
<sequence>MQYKHALNTGIAAIGTTLSYLIGGWDSVIKILAVLMVIDYVTGIMKAISNKDLASDVGFRGLMKKAAILFVVILAHQLDLTIPQENPIFRTMACYFYIANEGISITENIALLGVPLPGGIVNMLKKMKDSNTGAGA</sequence>
<evidence type="ECO:0000256" key="1">
    <source>
        <dbReference type="ARBA" id="ARBA00004141"/>
    </source>
</evidence>
<evidence type="ECO:0000256" key="2">
    <source>
        <dbReference type="ARBA" id="ARBA00022692"/>
    </source>
</evidence>
<dbReference type="RefSeq" id="WP_184312663.1">
    <property type="nucleotide sequence ID" value="NZ_JACHEN010000034.1"/>
</dbReference>
<evidence type="ECO:0000256" key="5">
    <source>
        <dbReference type="SAM" id="Phobius"/>
    </source>
</evidence>
<comment type="caution">
    <text evidence="6">The sequence shown here is derived from an EMBL/GenBank/DDBJ whole genome shotgun (WGS) entry which is preliminary data.</text>
</comment>
<name>A0A841L6Z6_9FIRM</name>
<dbReference type="GO" id="GO:0016020">
    <property type="term" value="C:membrane"/>
    <property type="evidence" value="ECO:0007669"/>
    <property type="project" value="UniProtKB-SubCell"/>
</dbReference>
<gene>
    <name evidence="6" type="ORF">HNQ80_004309</name>
</gene>